<reference evidence="2" key="2">
    <citation type="submission" date="2023-11" db="EMBL/GenBank/DDBJ databases">
        <authorList>
            <person name="Beijen E."/>
            <person name="Ohm R.A."/>
        </authorList>
    </citation>
    <scope>NUCLEOTIDE SEQUENCE</scope>
    <source>
        <strain evidence="2">CBS 150709</strain>
    </source>
</reference>
<keyword evidence="1" id="KW-0812">Transmembrane</keyword>
<dbReference type="GeneID" id="28893215"/>
<feature type="transmembrane region" description="Helical" evidence="1">
    <location>
        <begin position="466"/>
        <end position="486"/>
    </location>
</feature>
<protein>
    <recommendedName>
        <fullName evidence="6">Mg2+ transporter protein, CorA-like/Zinc transport protein ZntB</fullName>
    </recommendedName>
</protein>
<keyword evidence="1" id="KW-0472">Membrane</keyword>
<keyword evidence="1" id="KW-1133">Transmembrane helix</keyword>
<dbReference type="Proteomes" id="UP001287286">
    <property type="component" value="Unassembled WGS sequence"/>
</dbReference>
<accession>A0A179FQM0</accession>
<comment type="caution">
    <text evidence="3">The sequence shown here is derived from an EMBL/GenBank/DDBJ whole genome shotgun (WGS) entry which is preliminary data.</text>
</comment>
<dbReference type="AlphaFoldDB" id="A0A179FQM0"/>
<dbReference type="Gene3D" id="1.20.58.340">
    <property type="entry name" value="Magnesium transport protein CorA, transmembrane region"/>
    <property type="match status" value="1"/>
</dbReference>
<reference evidence="3 4" key="1">
    <citation type="submission" date="2016-02" db="EMBL/GenBank/DDBJ databases">
        <title>Biosynthesis of antibiotic leucinostatins and their inhibition on Phytophthora in bio-control Purpureocillium lilacinum.</title>
        <authorList>
            <person name="Wang G."/>
            <person name="Liu Z."/>
            <person name="Lin R."/>
            <person name="Li E."/>
            <person name="Mao Z."/>
            <person name="Ling J."/>
            <person name="Yin W."/>
            <person name="Xie B."/>
        </authorList>
    </citation>
    <scope>NUCLEOTIDE SEQUENCE [LARGE SCALE GENOMIC DNA]</scope>
    <source>
        <strain evidence="3">PLFJ-1</strain>
    </source>
</reference>
<evidence type="ECO:0000313" key="2">
    <source>
        <dbReference type="EMBL" id="KAK4086364.1"/>
    </source>
</evidence>
<keyword evidence="5" id="KW-1185">Reference proteome</keyword>
<gene>
    <name evidence="2" type="ORF">Purlil1_9210</name>
    <name evidence="3" type="ORF">VFPFJ_11099</name>
</gene>
<name>A0A179FQM0_PURLI</name>
<dbReference type="Proteomes" id="UP000078340">
    <property type="component" value="Unassembled WGS sequence"/>
</dbReference>
<evidence type="ECO:0000313" key="3">
    <source>
        <dbReference type="EMBL" id="OAQ67510.1"/>
    </source>
</evidence>
<dbReference type="KEGG" id="plj:28893215"/>
<proteinExistence type="predicted"/>
<evidence type="ECO:0000256" key="1">
    <source>
        <dbReference type="SAM" id="Phobius"/>
    </source>
</evidence>
<dbReference type="EMBL" id="JAWRVI010000041">
    <property type="protein sequence ID" value="KAK4086364.1"/>
    <property type="molecule type" value="Genomic_DNA"/>
</dbReference>
<feature type="transmembrane region" description="Helical" evidence="1">
    <location>
        <begin position="401"/>
        <end position="423"/>
    </location>
</feature>
<reference evidence="2 5" key="3">
    <citation type="journal article" date="2024" name="Microbiol. Resour. Announc.">
        <title>Genome annotations for the ascomycete fungi Trichoderma harzianum, Trichoderma aggressivum, and Purpureocillium lilacinum.</title>
        <authorList>
            <person name="Beijen E.P.W."/>
            <person name="Ohm R.A."/>
        </authorList>
    </citation>
    <scope>NUCLEOTIDE SEQUENCE [LARGE SCALE GENOMIC DNA]</scope>
    <source>
        <strain evidence="2 5">CBS 150709</strain>
    </source>
</reference>
<evidence type="ECO:0008006" key="6">
    <source>
        <dbReference type="Google" id="ProtNLM"/>
    </source>
</evidence>
<evidence type="ECO:0000313" key="5">
    <source>
        <dbReference type="Proteomes" id="UP001287286"/>
    </source>
</evidence>
<dbReference type="OMA" id="YEIANYM"/>
<dbReference type="EMBL" id="LSBI01000022">
    <property type="protein sequence ID" value="OAQ67510.1"/>
    <property type="molecule type" value="Genomic_DNA"/>
</dbReference>
<evidence type="ECO:0000313" key="4">
    <source>
        <dbReference type="Proteomes" id="UP000078340"/>
    </source>
</evidence>
<organism evidence="3 4">
    <name type="scientific">Purpureocillium lilacinum</name>
    <name type="common">Paecilomyces lilacinus</name>
    <dbReference type="NCBI Taxonomy" id="33203"/>
    <lineage>
        <taxon>Eukaryota</taxon>
        <taxon>Fungi</taxon>
        <taxon>Dikarya</taxon>
        <taxon>Ascomycota</taxon>
        <taxon>Pezizomycotina</taxon>
        <taxon>Sordariomycetes</taxon>
        <taxon>Hypocreomycetidae</taxon>
        <taxon>Hypocreales</taxon>
        <taxon>Ophiocordycipitaceae</taxon>
        <taxon>Purpureocillium</taxon>
    </lineage>
</organism>
<sequence length="547" mass="60828">MQSYPHRHHQIVGAKVPLSSPIDNQAWDIGRGLERAEYIEAFNFSMKDDAPSDAEATAYSRTGKLKQDDILNWVHQRGAFKPLEHADANARLNGGVRLLILERAYYQPPSFNIKKSTYRAVAQRFHLDEHTLLASSSESGLSSHSIELDEKGNPERLNMIIKASQKFQVGNYSLSFSHDLVTGFSTGILHGTGVTQHGGDYELWLSHPAAELFELLKASARFWAHPLCLPVLVLHHHLQRTQYFCTVILSNQLTDVQEQLGVMRAGRLHGIEAQSNLSTLPVQQAKTSLKDLTAGMSNLAYETIWCCGVSDWQCETMVFLRDVLAEISGLVKDLKGTQAMKAHIRYLAATAASVKRHNVSMKENTHADMSVLYSIISQVDNRLNAKMAASSSRDSAAMKTLAFLTILFLPGTYIAAIFSTGMFNWHIDSGSQQAAAERANNARSMSARADTNATPTPEKTISDLFWVYWAVTVPLTILVAAAWRIWWSHEKKHFDQDIGVEIRAMDDSRSQRAGAVDEGETEDVMAAKKPLPLVMAAYTYVVKGRGR</sequence>